<keyword evidence="1" id="KW-0805">Transcription regulation</keyword>
<protein>
    <submittedName>
        <fullName evidence="5">FadR family transcriptional regulator</fullName>
    </submittedName>
</protein>
<dbReference type="InterPro" id="IPR036390">
    <property type="entry name" value="WH_DNA-bd_sf"/>
</dbReference>
<accession>A0A7V5H3Q1</accession>
<keyword evidence="2" id="KW-0238">DNA-binding</keyword>
<dbReference type="AlphaFoldDB" id="A0A7V5H3Q1"/>
<dbReference type="InterPro" id="IPR011711">
    <property type="entry name" value="GntR_C"/>
</dbReference>
<dbReference type="CDD" id="cd07377">
    <property type="entry name" value="WHTH_GntR"/>
    <property type="match status" value="1"/>
</dbReference>
<dbReference type="Gene3D" id="1.20.120.530">
    <property type="entry name" value="GntR ligand-binding domain-like"/>
    <property type="match status" value="1"/>
</dbReference>
<dbReference type="SUPFAM" id="SSF46785">
    <property type="entry name" value="Winged helix' DNA-binding domain"/>
    <property type="match status" value="1"/>
</dbReference>
<proteinExistence type="predicted"/>
<dbReference type="EMBL" id="DRTD01000433">
    <property type="protein sequence ID" value="HHE55304.1"/>
    <property type="molecule type" value="Genomic_DNA"/>
</dbReference>
<dbReference type="SMART" id="SM00895">
    <property type="entry name" value="FCD"/>
    <property type="match status" value="1"/>
</dbReference>
<dbReference type="Pfam" id="PF00392">
    <property type="entry name" value="GntR"/>
    <property type="match status" value="1"/>
</dbReference>
<dbReference type="Proteomes" id="UP000886111">
    <property type="component" value="Unassembled WGS sequence"/>
</dbReference>
<feature type="domain" description="HTH gntR-type" evidence="4">
    <location>
        <begin position="12"/>
        <end position="80"/>
    </location>
</feature>
<reference evidence="5" key="1">
    <citation type="journal article" date="2020" name="mSystems">
        <title>Genome- and Community-Level Interaction Insights into Carbon Utilization and Element Cycling Functions of Hydrothermarchaeota in Hydrothermal Sediment.</title>
        <authorList>
            <person name="Zhou Z."/>
            <person name="Liu Y."/>
            <person name="Xu W."/>
            <person name="Pan J."/>
            <person name="Luo Z.H."/>
            <person name="Li M."/>
        </authorList>
    </citation>
    <scope>NUCLEOTIDE SEQUENCE [LARGE SCALE GENOMIC DNA]</scope>
    <source>
        <strain evidence="5">HyVt-76</strain>
    </source>
</reference>
<gene>
    <name evidence="5" type="ORF">ENL21_05935</name>
</gene>
<evidence type="ECO:0000313" key="5">
    <source>
        <dbReference type="EMBL" id="HHE55304.1"/>
    </source>
</evidence>
<dbReference type="SUPFAM" id="SSF48008">
    <property type="entry name" value="GntR ligand-binding domain-like"/>
    <property type="match status" value="1"/>
</dbReference>
<dbReference type="PANTHER" id="PTHR43537">
    <property type="entry name" value="TRANSCRIPTIONAL REGULATOR, GNTR FAMILY"/>
    <property type="match status" value="1"/>
</dbReference>
<dbReference type="PANTHER" id="PTHR43537:SF5">
    <property type="entry name" value="UXU OPERON TRANSCRIPTIONAL REGULATOR"/>
    <property type="match status" value="1"/>
</dbReference>
<dbReference type="PROSITE" id="PS50949">
    <property type="entry name" value="HTH_GNTR"/>
    <property type="match status" value="1"/>
</dbReference>
<evidence type="ECO:0000256" key="2">
    <source>
        <dbReference type="ARBA" id="ARBA00023125"/>
    </source>
</evidence>
<dbReference type="GO" id="GO:0003700">
    <property type="term" value="F:DNA-binding transcription factor activity"/>
    <property type="evidence" value="ECO:0007669"/>
    <property type="project" value="InterPro"/>
</dbReference>
<dbReference type="InterPro" id="IPR036388">
    <property type="entry name" value="WH-like_DNA-bd_sf"/>
</dbReference>
<organism evidence="5">
    <name type="scientific">Caldithrix abyssi</name>
    <dbReference type="NCBI Taxonomy" id="187145"/>
    <lineage>
        <taxon>Bacteria</taxon>
        <taxon>Pseudomonadati</taxon>
        <taxon>Calditrichota</taxon>
        <taxon>Calditrichia</taxon>
        <taxon>Calditrichales</taxon>
        <taxon>Calditrichaceae</taxon>
        <taxon>Caldithrix</taxon>
    </lineage>
</organism>
<dbReference type="InterPro" id="IPR000524">
    <property type="entry name" value="Tscrpt_reg_HTH_GntR"/>
</dbReference>
<evidence type="ECO:0000256" key="3">
    <source>
        <dbReference type="ARBA" id="ARBA00023163"/>
    </source>
</evidence>
<evidence type="ECO:0000259" key="4">
    <source>
        <dbReference type="PROSITE" id="PS50949"/>
    </source>
</evidence>
<dbReference type="GO" id="GO:0003677">
    <property type="term" value="F:DNA binding"/>
    <property type="evidence" value="ECO:0007669"/>
    <property type="project" value="UniProtKB-KW"/>
</dbReference>
<comment type="caution">
    <text evidence="5">The sequence shown here is derived from an EMBL/GenBank/DDBJ whole genome shotgun (WGS) entry which is preliminary data.</text>
</comment>
<dbReference type="SMART" id="SM00345">
    <property type="entry name" value="HTH_GNTR"/>
    <property type="match status" value="1"/>
</dbReference>
<evidence type="ECO:0000256" key="1">
    <source>
        <dbReference type="ARBA" id="ARBA00023015"/>
    </source>
</evidence>
<dbReference type="Gene3D" id="1.10.10.10">
    <property type="entry name" value="Winged helix-like DNA-binding domain superfamily/Winged helix DNA-binding domain"/>
    <property type="match status" value="1"/>
</dbReference>
<keyword evidence="3" id="KW-0804">Transcription</keyword>
<dbReference type="PRINTS" id="PR00035">
    <property type="entry name" value="HTHGNTR"/>
</dbReference>
<dbReference type="InterPro" id="IPR008920">
    <property type="entry name" value="TF_FadR/GntR_C"/>
</dbReference>
<sequence>MSYEFKVIKKASTLSEEIQNRIEDAILKKKFLPGEKLPTEHELCKMFGVSRTALREALQMLSAKGLISVKKGSGIYIEDYSPQNIIKPMRLYLEMNFDKNYILHLMEVRKMLEPEICRLAARNRSDEDVQALRENIEKFRNVDHVNFRQEGELDREFHLIIAKATNNPIIPIIVDPIFQLMPKIRTLVYAQINKAKSAAQEYHQKIFESIRDQNETKAFEYMREHLRIAEEHSKEIIAKMT</sequence>
<name>A0A7V5H3Q1_CALAY</name>
<dbReference type="Pfam" id="PF07729">
    <property type="entry name" value="FCD"/>
    <property type="match status" value="1"/>
</dbReference>